<accession>A0A9D2JYF7</accession>
<dbReference type="Gene3D" id="3.10.20.600">
    <property type="match status" value="1"/>
</dbReference>
<proteinExistence type="predicted"/>
<evidence type="ECO:0000313" key="3">
    <source>
        <dbReference type="EMBL" id="HIZ70569.1"/>
    </source>
</evidence>
<dbReference type="InterPro" id="IPR004509">
    <property type="entry name" value="Competence_ComEA_HhH"/>
</dbReference>
<feature type="transmembrane region" description="Helical" evidence="1">
    <location>
        <begin position="14"/>
        <end position="37"/>
    </location>
</feature>
<feature type="domain" description="Helix-hairpin-helix DNA-binding motif class 1" evidence="2">
    <location>
        <begin position="175"/>
        <end position="194"/>
    </location>
</feature>
<dbReference type="InterPro" id="IPR019554">
    <property type="entry name" value="Soluble_ligand-bd"/>
</dbReference>
<dbReference type="GO" id="GO:0006281">
    <property type="term" value="P:DNA repair"/>
    <property type="evidence" value="ECO:0007669"/>
    <property type="project" value="InterPro"/>
</dbReference>
<dbReference type="AlphaFoldDB" id="A0A9D2JYF7"/>
<evidence type="ECO:0000259" key="2">
    <source>
        <dbReference type="SMART" id="SM00278"/>
    </source>
</evidence>
<dbReference type="SMART" id="SM00278">
    <property type="entry name" value="HhH1"/>
    <property type="match status" value="2"/>
</dbReference>
<reference evidence="3" key="2">
    <citation type="submission" date="2021-04" db="EMBL/GenBank/DDBJ databases">
        <authorList>
            <person name="Gilroy R."/>
        </authorList>
    </citation>
    <scope>NUCLEOTIDE SEQUENCE</scope>
    <source>
        <strain evidence="3">CHK169-4300</strain>
    </source>
</reference>
<dbReference type="NCBIfam" id="TIGR00426">
    <property type="entry name" value="competence protein ComEA helix-hairpin-helix repeat region"/>
    <property type="match status" value="1"/>
</dbReference>
<dbReference type="GO" id="GO:0015628">
    <property type="term" value="P:protein secretion by the type II secretion system"/>
    <property type="evidence" value="ECO:0007669"/>
    <property type="project" value="TreeGrafter"/>
</dbReference>
<gene>
    <name evidence="3" type="ORF">H9808_02235</name>
</gene>
<dbReference type="GO" id="GO:0003677">
    <property type="term" value="F:DNA binding"/>
    <property type="evidence" value="ECO:0007669"/>
    <property type="project" value="InterPro"/>
</dbReference>
<dbReference type="PANTHER" id="PTHR21180:SF32">
    <property type="entry name" value="ENDONUCLEASE_EXONUCLEASE_PHOSPHATASE FAMILY DOMAIN-CONTAINING PROTEIN 1"/>
    <property type="match status" value="1"/>
</dbReference>
<dbReference type="Pfam" id="PF10531">
    <property type="entry name" value="SLBB"/>
    <property type="match status" value="1"/>
</dbReference>
<protein>
    <submittedName>
        <fullName evidence="3">Helix-hairpin-helix domain-containing protein</fullName>
    </submittedName>
</protein>
<dbReference type="GO" id="GO:0015627">
    <property type="term" value="C:type II protein secretion system complex"/>
    <property type="evidence" value="ECO:0007669"/>
    <property type="project" value="TreeGrafter"/>
</dbReference>
<feature type="domain" description="Helix-hairpin-helix DNA-binding motif class 1" evidence="2">
    <location>
        <begin position="205"/>
        <end position="224"/>
    </location>
</feature>
<organism evidence="3 4">
    <name type="scientific">Candidatus Atopostipes pullistercoris</name>
    <dbReference type="NCBI Taxonomy" id="2838467"/>
    <lineage>
        <taxon>Bacteria</taxon>
        <taxon>Bacillati</taxon>
        <taxon>Bacillota</taxon>
        <taxon>Bacilli</taxon>
        <taxon>Lactobacillales</taxon>
        <taxon>Carnobacteriaceae</taxon>
        <taxon>Atopostipes</taxon>
    </lineage>
</organism>
<sequence length="229" mass="25813">MKSMEEIKNKIRQYWHILMMLLTGLVIGLTICLFFLFKSLKEKEAEPEEDLIEELMIEDSEEILPEENENTTEEEPIQKSSKEIIVDIKGQVKNPGVYRMEEGSRIIDVIDKAGGLLDESETTAVNFAQLLSDQMVIYVPKIGEDPPIESTIAQEPLEGGEEETTKININEADKETLMTLNGIGDSKAENILSYREENGLFKTIEELKNVSGIGEATFNHLKDSIIVGY</sequence>
<dbReference type="InterPro" id="IPR003583">
    <property type="entry name" value="Hlx-hairpin-Hlx_DNA-bd_motif"/>
</dbReference>
<dbReference type="SUPFAM" id="SSF47781">
    <property type="entry name" value="RuvA domain 2-like"/>
    <property type="match status" value="1"/>
</dbReference>
<name>A0A9D2JYF7_9LACT</name>
<reference evidence="3" key="1">
    <citation type="journal article" date="2021" name="PeerJ">
        <title>Extensive microbial diversity within the chicken gut microbiome revealed by metagenomics and culture.</title>
        <authorList>
            <person name="Gilroy R."/>
            <person name="Ravi A."/>
            <person name="Getino M."/>
            <person name="Pursley I."/>
            <person name="Horton D.L."/>
            <person name="Alikhan N.F."/>
            <person name="Baker D."/>
            <person name="Gharbi K."/>
            <person name="Hall N."/>
            <person name="Watson M."/>
            <person name="Adriaenssens E.M."/>
            <person name="Foster-Nyarko E."/>
            <person name="Jarju S."/>
            <person name="Secka A."/>
            <person name="Antonio M."/>
            <person name="Oren A."/>
            <person name="Chaudhuri R.R."/>
            <person name="La Ragione R."/>
            <person name="Hildebrand F."/>
            <person name="Pallen M.J."/>
        </authorList>
    </citation>
    <scope>NUCLEOTIDE SEQUENCE</scope>
    <source>
        <strain evidence="3">CHK169-4300</strain>
    </source>
</reference>
<dbReference type="Pfam" id="PF12836">
    <property type="entry name" value="HHH_3"/>
    <property type="match status" value="1"/>
</dbReference>
<dbReference type="InterPro" id="IPR010994">
    <property type="entry name" value="RuvA_2-like"/>
</dbReference>
<dbReference type="Proteomes" id="UP000824106">
    <property type="component" value="Unassembled WGS sequence"/>
</dbReference>
<keyword evidence="1" id="KW-0812">Transmembrane</keyword>
<keyword evidence="1" id="KW-0472">Membrane</keyword>
<dbReference type="EMBL" id="DXAZ01000033">
    <property type="protein sequence ID" value="HIZ70569.1"/>
    <property type="molecule type" value="Genomic_DNA"/>
</dbReference>
<comment type="caution">
    <text evidence="3">The sequence shown here is derived from an EMBL/GenBank/DDBJ whole genome shotgun (WGS) entry which is preliminary data.</text>
</comment>
<dbReference type="PANTHER" id="PTHR21180">
    <property type="entry name" value="ENDONUCLEASE/EXONUCLEASE/PHOSPHATASE FAMILY DOMAIN-CONTAINING PROTEIN 1"/>
    <property type="match status" value="1"/>
</dbReference>
<evidence type="ECO:0000313" key="4">
    <source>
        <dbReference type="Proteomes" id="UP000824106"/>
    </source>
</evidence>
<dbReference type="InterPro" id="IPR051675">
    <property type="entry name" value="Endo/Exo/Phosphatase_dom_1"/>
</dbReference>
<dbReference type="Gene3D" id="1.10.150.310">
    <property type="entry name" value="Tex RuvX-like domain-like"/>
    <property type="match status" value="1"/>
</dbReference>
<keyword evidence="1" id="KW-1133">Transmembrane helix</keyword>
<evidence type="ECO:0000256" key="1">
    <source>
        <dbReference type="SAM" id="Phobius"/>
    </source>
</evidence>